<dbReference type="Proteomes" id="UP000007431">
    <property type="component" value="Unassembled WGS sequence"/>
</dbReference>
<dbReference type="VEuPathDB" id="FungiDB:SCHCODRAFT_02487557"/>
<organism evidence="4">
    <name type="scientific">Schizophyllum commune (strain H4-8 / FGSC 9210)</name>
    <name type="common">Split gill fungus</name>
    <dbReference type="NCBI Taxonomy" id="578458"/>
    <lineage>
        <taxon>Eukaryota</taxon>
        <taxon>Fungi</taxon>
        <taxon>Dikarya</taxon>
        <taxon>Basidiomycota</taxon>
        <taxon>Agaricomycotina</taxon>
        <taxon>Agaricomycetes</taxon>
        <taxon>Agaricomycetidae</taxon>
        <taxon>Agaricales</taxon>
        <taxon>Schizophyllaceae</taxon>
        <taxon>Schizophyllum</taxon>
    </lineage>
</organism>
<evidence type="ECO:0000313" key="3">
    <source>
        <dbReference type="EMBL" id="EFJ04027.1"/>
    </source>
</evidence>
<feature type="non-terminal residue" evidence="3">
    <location>
        <position position="373"/>
    </location>
</feature>
<name>D8PKS5_SCHCM</name>
<accession>D8PKS5</accession>
<dbReference type="HOGENOM" id="CLU_063273_0_0_1"/>
<gene>
    <name evidence="3" type="ORF">SCHCODRAFT_104535</name>
</gene>
<dbReference type="Gene3D" id="2.60.120.260">
    <property type="entry name" value="Galactose-binding domain-like"/>
    <property type="match status" value="1"/>
</dbReference>
<keyword evidence="2" id="KW-0812">Transmembrane</keyword>
<dbReference type="InParanoid" id="D8PKS5"/>
<evidence type="ECO:0000313" key="4">
    <source>
        <dbReference type="Proteomes" id="UP000007431"/>
    </source>
</evidence>
<keyword evidence="4" id="KW-1185">Reference proteome</keyword>
<keyword evidence="2" id="KW-1133">Transmembrane helix</keyword>
<dbReference type="STRING" id="578458.D8PKS5"/>
<keyword evidence="2" id="KW-0472">Membrane</keyword>
<dbReference type="OMA" id="QPGTHEI"/>
<protein>
    <recommendedName>
        <fullName evidence="5">Mid2 domain-containing protein</fullName>
    </recommendedName>
</protein>
<feature type="compositionally biased region" description="Low complexity" evidence="1">
    <location>
        <begin position="151"/>
        <end position="171"/>
    </location>
</feature>
<dbReference type="EMBL" id="GL377302">
    <property type="protein sequence ID" value="EFJ04027.1"/>
    <property type="molecule type" value="Genomic_DNA"/>
</dbReference>
<feature type="region of interest" description="Disordered" evidence="1">
    <location>
        <begin position="148"/>
        <end position="171"/>
    </location>
</feature>
<dbReference type="eggNOG" id="ENOG502T17H">
    <property type="taxonomic scope" value="Eukaryota"/>
</dbReference>
<dbReference type="AlphaFoldDB" id="D8PKS5"/>
<proteinExistence type="predicted"/>
<feature type="compositionally biased region" description="Polar residues" evidence="1">
    <location>
        <begin position="317"/>
        <end position="331"/>
    </location>
</feature>
<reference evidence="3 4" key="1">
    <citation type="journal article" date="2010" name="Nat. Biotechnol.">
        <title>Genome sequence of the model mushroom Schizophyllum commune.</title>
        <authorList>
            <person name="Ohm R.A."/>
            <person name="de Jong J.F."/>
            <person name="Lugones L.G."/>
            <person name="Aerts A."/>
            <person name="Kothe E."/>
            <person name="Stajich J.E."/>
            <person name="de Vries R.P."/>
            <person name="Record E."/>
            <person name="Levasseur A."/>
            <person name="Baker S.E."/>
            <person name="Bartholomew K.A."/>
            <person name="Coutinho P.M."/>
            <person name="Erdmann S."/>
            <person name="Fowler T.J."/>
            <person name="Gathman A.C."/>
            <person name="Lombard V."/>
            <person name="Henrissat B."/>
            <person name="Knabe N."/>
            <person name="Kuees U."/>
            <person name="Lilly W.W."/>
            <person name="Lindquist E."/>
            <person name="Lucas S."/>
            <person name="Magnuson J.K."/>
            <person name="Piumi F."/>
            <person name="Raudaskoski M."/>
            <person name="Salamov A."/>
            <person name="Schmutz J."/>
            <person name="Schwarze F.W.M.R."/>
            <person name="vanKuyk P.A."/>
            <person name="Horton J.S."/>
            <person name="Grigoriev I.V."/>
            <person name="Woesten H.A.B."/>
        </authorList>
    </citation>
    <scope>NUCLEOTIDE SEQUENCE [LARGE SCALE GENOMIC DNA]</scope>
    <source>
        <strain evidence="4">H4-8 / FGSC 9210</strain>
    </source>
</reference>
<evidence type="ECO:0000256" key="1">
    <source>
        <dbReference type="SAM" id="MobiDB-lite"/>
    </source>
</evidence>
<evidence type="ECO:0008006" key="5">
    <source>
        <dbReference type="Google" id="ProtNLM"/>
    </source>
</evidence>
<feature type="compositionally biased region" description="Low complexity" evidence="1">
    <location>
        <begin position="284"/>
        <end position="299"/>
    </location>
</feature>
<feature type="compositionally biased region" description="Polar residues" evidence="1">
    <location>
        <begin position="254"/>
        <end position="263"/>
    </location>
</feature>
<sequence>MVYKNITYDDRDTTNIHYNEYWFITGSYNATSVGETGTLSSSLSPDAALTFTFPEPATGFYYYGMLRSGGGLYLICIDCDPNDRLWDRIDAHNASDDGRNPPSLLYSKTWENPGVHEVILQNTNDTRFGRINTQITLDRFILTVDDDGADGDSSTTTSSSTSANSESSTFVPSSTFSSLSSLSSTPSAPPSSAPSHVPIGAIAGAAAGGVIFLVITIVLLWWCCRRRHQSRSTPPEDRPSSPTQPLPYMKGRQPSLTTRSLTPGLSPFVGRDHPPSNGRKCAESDSQSPSTSSATSTRRPPVRKPPLAATNPEPFNFSVQDVRTQTPSENASSSRRPFVVPRREIDVGPADDEVLEDVLPPDYDDATRHRRGH</sequence>
<feature type="transmembrane region" description="Helical" evidence="2">
    <location>
        <begin position="199"/>
        <end position="222"/>
    </location>
</feature>
<feature type="region of interest" description="Disordered" evidence="1">
    <location>
        <begin position="229"/>
        <end position="373"/>
    </location>
</feature>
<evidence type="ECO:0000256" key="2">
    <source>
        <dbReference type="SAM" id="Phobius"/>
    </source>
</evidence>